<dbReference type="RefSeq" id="WP_197999735.1">
    <property type="nucleotide sequence ID" value="NZ_CP036347.1"/>
</dbReference>
<gene>
    <name evidence="2" type="ORF">V6x_14250</name>
</gene>
<name>A0A517W913_9PLAN</name>
<reference evidence="2 3" key="1">
    <citation type="submission" date="2019-02" db="EMBL/GenBank/DDBJ databases">
        <title>Deep-cultivation of Planctomycetes and their phenomic and genomic characterization uncovers novel biology.</title>
        <authorList>
            <person name="Wiegand S."/>
            <person name="Jogler M."/>
            <person name="Boedeker C."/>
            <person name="Pinto D."/>
            <person name="Vollmers J."/>
            <person name="Rivas-Marin E."/>
            <person name="Kohn T."/>
            <person name="Peeters S.H."/>
            <person name="Heuer A."/>
            <person name="Rast P."/>
            <person name="Oberbeckmann S."/>
            <person name="Bunk B."/>
            <person name="Jeske O."/>
            <person name="Meyerdierks A."/>
            <person name="Storesund J.E."/>
            <person name="Kallscheuer N."/>
            <person name="Luecker S."/>
            <person name="Lage O.M."/>
            <person name="Pohl T."/>
            <person name="Merkel B.J."/>
            <person name="Hornburger P."/>
            <person name="Mueller R.-W."/>
            <person name="Bruemmer F."/>
            <person name="Labrenz M."/>
            <person name="Spormann A.M."/>
            <person name="Op den Camp H."/>
            <person name="Overmann J."/>
            <person name="Amann R."/>
            <person name="Jetten M.S.M."/>
            <person name="Mascher T."/>
            <person name="Medema M.H."/>
            <person name="Devos D.P."/>
            <person name="Kaster A.-K."/>
            <person name="Ovreas L."/>
            <person name="Rohde M."/>
            <person name="Galperin M.Y."/>
            <person name="Jogler C."/>
        </authorList>
    </citation>
    <scope>NUCLEOTIDE SEQUENCE [LARGE SCALE GENOMIC DNA]</scope>
    <source>
        <strain evidence="2 3">V6</strain>
    </source>
</reference>
<dbReference type="PROSITE" id="PS51257">
    <property type="entry name" value="PROKAR_LIPOPROTEIN"/>
    <property type="match status" value="1"/>
</dbReference>
<feature type="chain" id="PRO_5021748276" description="DUF4878 domain-containing protein" evidence="1">
    <location>
        <begin position="22"/>
        <end position="133"/>
    </location>
</feature>
<evidence type="ECO:0008006" key="4">
    <source>
        <dbReference type="Google" id="ProtNLM"/>
    </source>
</evidence>
<evidence type="ECO:0000313" key="3">
    <source>
        <dbReference type="Proteomes" id="UP000320722"/>
    </source>
</evidence>
<dbReference type="EMBL" id="CP036347">
    <property type="protein sequence ID" value="QDU01742.1"/>
    <property type="molecule type" value="Genomic_DNA"/>
</dbReference>
<sequence length="133" mass="14421" precursor="true">MKYWVLCLLICMTCGCGGSDAPQTTVEQDVFAEVTGLGDTYADEKMFQDAFVSGAAPQNREDYGKYAYVIDGEAEIDGDQATVPVKVIGGIVSSQEGDSAAKKKAGEKTETKMTWKLQREGKEWKLKEAPLPG</sequence>
<accession>A0A517W913</accession>
<dbReference type="Proteomes" id="UP000320722">
    <property type="component" value="Chromosome"/>
</dbReference>
<evidence type="ECO:0000256" key="1">
    <source>
        <dbReference type="SAM" id="SignalP"/>
    </source>
</evidence>
<proteinExistence type="predicted"/>
<feature type="signal peptide" evidence="1">
    <location>
        <begin position="1"/>
        <end position="21"/>
    </location>
</feature>
<organism evidence="2 3">
    <name type="scientific">Gimesia chilikensis</name>
    <dbReference type="NCBI Taxonomy" id="2605989"/>
    <lineage>
        <taxon>Bacteria</taxon>
        <taxon>Pseudomonadati</taxon>
        <taxon>Planctomycetota</taxon>
        <taxon>Planctomycetia</taxon>
        <taxon>Planctomycetales</taxon>
        <taxon>Planctomycetaceae</taxon>
        <taxon>Gimesia</taxon>
    </lineage>
</organism>
<evidence type="ECO:0000313" key="2">
    <source>
        <dbReference type="EMBL" id="QDU01742.1"/>
    </source>
</evidence>
<dbReference type="AlphaFoldDB" id="A0A517W913"/>
<keyword evidence="1" id="KW-0732">Signal</keyword>
<protein>
    <recommendedName>
        <fullName evidence="4">DUF4878 domain-containing protein</fullName>
    </recommendedName>
</protein>